<dbReference type="InterPro" id="IPR034078">
    <property type="entry name" value="NFX1_fam"/>
</dbReference>
<feature type="domain" description="R3H" evidence="11">
    <location>
        <begin position="987"/>
        <end position="1049"/>
    </location>
</feature>
<evidence type="ECO:0000256" key="6">
    <source>
        <dbReference type="ARBA" id="ARBA00022833"/>
    </source>
</evidence>
<dbReference type="Gene3D" id="3.30.1370.50">
    <property type="entry name" value="R3H-like domain"/>
    <property type="match status" value="1"/>
</dbReference>
<feature type="compositionally biased region" description="Low complexity" evidence="10">
    <location>
        <begin position="1086"/>
        <end position="1111"/>
    </location>
</feature>
<keyword evidence="7" id="KW-0805">Transcription regulation</keyword>
<dbReference type="Pfam" id="PF01424">
    <property type="entry name" value="R3H"/>
    <property type="match status" value="1"/>
</dbReference>
<feature type="compositionally biased region" description="Low complexity" evidence="10">
    <location>
        <begin position="1"/>
        <end position="20"/>
    </location>
</feature>
<feature type="compositionally biased region" description="Acidic residues" evidence="10">
    <location>
        <begin position="1205"/>
        <end position="1218"/>
    </location>
</feature>
<dbReference type="InterPro" id="IPR000967">
    <property type="entry name" value="Znf_NFX1"/>
</dbReference>
<keyword evidence="6" id="KW-0862">Zinc</keyword>
<keyword evidence="3" id="KW-0479">Metal-binding</keyword>
<organism evidence="12 13">
    <name type="scientific">Dendrothele bispora (strain CBS 962.96)</name>
    <dbReference type="NCBI Taxonomy" id="1314807"/>
    <lineage>
        <taxon>Eukaryota</taxon>
        <taxon>Fungi</taxon>
        <taxon>Dikarya</taxon>
        <taxon>Basidiomycota</taxon>
        <taxon>Agaricomycotina</taxon>
        <taxon>Agaricomycetes</taxon>
        <taxon>Agaricomycetidae</taxon>
        <taxon>Agaricales</taxon>
        <taxon>Agaricales incertae sedis</taxon>
        <taxon>Dendrothele</taxon>
    </lineage>
</organism>
<dbReference type="PROSITE" id="PS51061">
    <property type="entry name" value="R3H"/>
    <property type="match status" value="1"/>
</dbReference>
<accession>A0A4V4HIL8</accession>
<dbReference type="GO" id="GO:0005634">
    <property type="term" value="C:nucleus"/>
    <property type="evidence" value="ECO:0007669"/>
    <property type="project" value="UniProtKB-SubCell"/>
</dbReference>
<gene>
    <name evidence="12" type="ORF">K435DRAFT_833781</name>
</gene>
<dbReference type="Proteomes" id="UP000297245">
    <property type="component" value="Unassembled WGS sequence"/>
</dbReference>
<comment type="similarity">
    <text evidence="2">Belongs to the NFX1 family.</text>
</comment>
<dbReference type="GO" id="GO:0000981">
    <property type="term" value="F:DNA-binding transcription factor activity, RNA polymerase II-specific"/>
    <property type="evidence" value="ECO:0007669"/>
    <property type="project" value="TreeGrafter"/>
</dbReference>
<dbReference type="GO" id="GO:0008270">
    <property type="term" value="F:zinc ion binding"/>
    <property type="evidence" value="ECO:0007669"/>
    <property type="project" value="UniProtKB-KW"/>
</dbReference>
<evidence type="ECO:0000256" key="8">
    <source>
        <dbReference type="ARBA" id="ARBA00023163"/>
    </source>
</evidence>
<keyword evidence="13" id="KW-1185">Reference proteome</keyword>
<keyword evidence="5" id="KW-0863">Zinc-finger</keyword>
<dbReference type="InterPro" id="IPR036867">
    <property type="entry name" value="R3H_dom_sf"/>
</dbReference>
<feature type="compositionally biased region" description="Polar residues" evidence="10">
    <location>
        <begin position="1112"/>
        <end position="1131"/>
    </location>
</feature>
<feature type="compositionally biased region" description="Low complexity" evidence="10">
    <location>
        <begin position="1191"/>
        <end position="1200"/>
    </location>
</feature>
<evidence type="ECO:0000256" key="5">
    <source>
        <dbReference type="ARBA" id="ARBA00022771"/>
    </source>
</evidence>
<sequence length="1218" mass="129423">MESAPTSTSTSVSTPQTHSQIQSQSEHPRQQQQQRRKPRNNPRPRPANPTSHTANTNTANTNTTEENGQPNRRPKKPRVKEDKSGGNNTNPGDNGRDKGKEKERLGPSKPRRGAKFNPSLTTTTTDAKQESEGGGSSSSSRRNRFRNNYKRPALPDTGADDLTSNLIRGLSRAPYADCPICFNAIYPPQAIWTCSPLIPILSDDSEGENERKEVEYCYTPFHLKCIRPWAEKSFNDVKAAWEARGEPERGGEWRCPGCQGRRNRLVGRYTCFCGATPNPPNPTNRLFTPHSCGNPCSRARVASSRSHASCTHPCPLLCHPGPCPPCKVTIELKCNCPRQRVIAIKCSDVVSSSNSSTSPQAQVVSCGEPCGKSLNCSKPDSHFCMRTCHEGPCEPCKETEVRMCWCRKTERVSMCGDLGEGEEVDKGREEDGWDGCGLDSVLPGTVGGNEDVSRKMRKGFSCSQTCAKPFDCGVHTCQRVCHPSLNPDEKRLHCPLSPDVVQTCPCGKRGISPSTLTNANAKDSSNLFPARTSCTSPIPTCGATCLKPRSRLGNKGCDHPCQHPCHTGPCPPCKVEVVRPCRCGGTRVKVECGSVTAGTSGDNGVKEILCDRPCLALRSCGRHQCGRVCCPLGAITSSAAAAAASSSSSTSARRNANAMNPNDLEDLLGLDPALQVLHECSLTCGKMLSCGNHACEEKDHKGPCKPCLRSSFDELTCFCGQTTMDPPIPCGTTLADLHCPYPCPLPPPPCGHPKAPHTCHPPSTSSTNNTNGCPPCIYLTAKPCSCGKKTIPNVKCSLDNEKVKCGMVCGKRLDCGVQGHVCERVCHSGECGSGVGNGEGKRKGGGCGRVCGKGRRGCLPAHHPCTSPCHAPSACPEDTPCQSVISITCPCGRIKQSVLCGKSSTSQGQDTSQGQERGNSQRELKCTSECEIAKRNRRLAEALGIDTSARQAQRGGSGGADTGGVGGAGADYNDELVTFGRKENAKGKFLGIVEKAFTDFVVSNKKSQVLPSMPPDRRKFVHDLASVYRMDTQMVDQEPYRSVQIIRRIDTRIPTPTLSAYITSLGSQGSSASLGKLTDMKLGSTTGSGIGSSSTPSWRSGAAATSSTTSSVGNKVPTNSVMGNRGWTSVVAQRPGATIPGVGTSSGPSSGTVTPWNSISRAGTPHQGQAQGGGSGNRVTGGSAAAHRSKTPNTSTSTTQTPPPVDDEPVPDDWEDDA</sequence>
<dbReference type="AlphaFoldDB" id="A0A4V4HIL8"/>
<feature type="region of interest" description="Disordered" evidence="10">
    <location>
        <begin position="944"/>
        <end position="967"/>
    </location>
</feature>
<keyword evidence="8" id="KW-0804">Transcription</keyword>
<evidence type="ECO:0000256" key="9">
    <source>
        <dbReference type="ARBA" id="ARBA00023242"/>
    </source>
</evidence>
<keyword evidence="9" id="KW-0539">Nucleus</keyword>
<evidence type="ECO:0000256" key="1">
    <source>
        <dbReference type="ARBA" id="ARBA00004123"/>
    </source>
</evidence>
<dbReference type="InterPro" id="IPR001374">
    <property type="entry name" value="R3H_dom"/>
</dbReference>
<evidence type="ECO:0000256" key="10">
    <source>
        <dbReference type="SAM" id="MobiDB-lite"/>
    </source>
</evidence>
<reference evidence="12 13" key="1">
    <citation type="journal article" date="2019" name="Nat. Ecol. Evol.">
        <title>Megaphylogeny resolves global patterns of mushroom evolution.</title>
        <authorList>
            <person name="Varga T."/>
            <person name="Krizsan K."/>
            <person name="Foldi C."/>
            <person name="Dima B."/>
            <person name="Sanchez-Garcia M."/>
            <person name="Sanchez-Ramirez S."/>
            <person name="Szollosi G.J."/>
            <person name="Szarkandi J.G."/>
            <person name="Papp V."/>
            <person name="Albert L."/>
            <person name="Andreopoulos W."/>
            <person name="Angelini C."/>
            <person name="Antonin V."/>
            <person name="Barry K.W."/>
            <person name="Bougher N.L."/>
            <person name="Buchanan P."/>
            <person name="Buyck B."/>
            <person name="Bense V."/>
            <person name="Catcheside P."/>
            <person name="Chovatia M."/>
            <person name="Cooper J."/>
            <person name="Damon W."/>
            <person name="Desjardin D."/>
            <person name="Finy P."/>
            <person name="Geml J."/>
            <person name="Haridas S."/>
            <person name="Hughes K."/>
            <person name="Justo A."/>
            <person name="Karasinski D."/>
            <person name="Kautmanova I."/>
            <person name="Kiss B."/>
            <person name="Kocsube S."/>
            <person name="Kotiranta H."/>
            <person name="LaButti K.M."/>
            <person name="Lechner B.E."/>
            <person name="Liimatainen K."/>
            <person name="Lipzen A."/>
            <person name="Lukacs Z."/>
            <person name="Mihaltcheva S."/>
            <person name="Morgado L.N."/>
            <person name="Niskanen T."/>
            <person name="Noordeloos M.E."/>
            <person name="Ohm R.A."/>
            <person name="Ortiz-Santana B."/>
            <person name="Ovrebo C."/>
            <person name="Racz N."/>
            <person name="Riley R."/>
            <person name="Savchenko A."/>
            <person name="Shiryaev A."/>
            <person name="Soop K."/>
            <person name="Spirin V."/>
            <person name="Szebenyi C."/>
            <person name="Tomsovsky M."/>
            <person name="Tulloss R.E."/>
            <person name="Uehling J."/>
            <person name="Grigoriev I.V."/>
            <person name="Vagvolgyi C."/>
            <person name="Papp T."/>
            <person name="Martin F.M."/>
            <person name="Miettinen O."/>
            <person name="Hibbett D.S."/>
            <person name="Nagy L.G."/>
        </authorList>
    </citation>
    <scope>NUCLEOTIDE SEQUENCE [LARGE SCALE GENOMIC DNA]</scope>
    <source>
        <strain evidence="12 13">CBS 962.96</strain>
    </source>
</reference>
<evidence type="ECO:0000313" key="13">
    <source>
        <dbReference type="Proteomes" id="UP000297245"/>
    </source>
</evidence>
<feature type="region of interest" description="Disordered" evidence="10">
    <location>
        <begin position="1086"/>
        <end position="1218"/>
    </location>
</feature>
<evidence type="ECO:0000259" key="11">
    <source>
        <dbReference type="PROSITE" id="PS51061"/>
    </source>
</evidence>
<feature type="compositionally biased region" description="Gly residues" evidence="10">
    <location>
        <begin position="955"/>
        <end position="967"/>
    </location>
</feature>
<evidence type="ECO:0000313" key="12">
    <source>
        <dbReference type="EMBL" id="THV07076.1"/>
    </source>
</evidence>
<feature type="compositionally biased region" description="Low complexity" evidence="10">
    <location>
        <begin position="53"/>
        <end position="67"/>
    </location>
</feature>
<feature type="compositionally biased region" description="Polar residues" evidence="10">
    <location>
        <begin position="1156"/>
        <end position="1169"/>
    </location>
</feature>
<feature type="compositionally biased region" description="Basic and acidic residues" evidence="10">
    <location>
        <begin position="94"/>
        <end position="106"/>
    </location>
</feature>
<keyword evidence="4" id="KW-0677">Repeat</keyword>
<evidence type="ECO:0000256" key="2">
    <source>
        <dbReference type="ARBA" id="ARBA00007269"/>
    </source>
</evidence>
<comment type="subcellular location">
    <subcellularLocation>
        <location evidence="1">Nucleus</location>
    </subcellularLocation>
</comment>
<dbReference type="SMART" id="SM00438">
    <property type="entry name" value="ZnF_NFX"/>
    <property type="match status" value="7"/>
</dbReference>
<protein>
    <recommendedName>
        <fullName evidence="11">R3H domain-containing protein</fullName>
    </recommendedName>
</protein>
<evidence type="ECO:0000256" key="4">
    <source>
        <dbReference type="ARBA" id="ARBA00022737"/>
    </source>
</evidence>
<feature type="region of interest" description="Disordered" evidence="10">
    <location>
        <begin position="1"/>
        <end position="161"/>
    </location>
</feature>
<dbReference type="OrthoDB" id="6512771at2759"/>
<feature type="compositionally biased region" description="Low complexity" evidence="10">
    <location>
        <begin position="1140"/>
        <end position="1155"/>
    </location>
</feature>
<dbReference type="EMBL" id="ML179039">
    <property type="protein sequence ID" value="THV07076.1"/>
    <property type="molecule type" value="Genomic_DNA"/>
</dbReference>
<proteinExistence type="inferred from homology"/>
<dbReference type="GO" id="GO:0000122">
    <property type="term" value="P:negative regulation of transcription by RNA polymerase II"/>
    <property type="evidence" value="ECO:0007669"/>
    <property type="project" value="TreeGrafter"/>
</dbReference>
<evidence type="ECO:0000256" key="3">
    <source>
        <dbReference type="ARBA" id="ARBA00022723"/>
    </source>
</evidence>
<dbReference type="CDD" id="cd06008">
    <property type="entry name" value="NF-X1-zinc-finger"/>
    <property type="match status" value="4"/>
</dbReference>
<evidence type="ECO:0000256" key="7">
    <source>
        <dbReference type="ARBA" id="ARBA00023015"/>
    </source>
</evidence>
<name>A0A4V4HIL8_DENBC</name>
<dbReference type="PANTHER" id="PTHR12360">
    <property type="entry name" value="NUCLEAR TRANSCRIPTION FACTOR, X-BOX BINDING 1 NFX1"/>
    <property type="match status" value="1"/>
</dbReference>
<dbReference type="PANTHER" id="PTHR12360:SF12">
    <property type="entry name" value="TRANSCRIPTIONAL REPRESSOR NF-X1"/>
    <property type="match status" value="1"/>
</dbReference>
<dbReference type="SUPFAM" id="SSF82708">
    <property type="entry name" value="R3H domain"/>
    <property type="match status" value="1"/>
</dbReference>
<dbReference type="SMART" id="SM00393">
    <property type="entry name" value="R3H"/>
    <property type="match status" value="1"/>
</dbReference>
<dbReference type="CDD" id="cd02325">
    <property type="entry name" value="R3H"/>
    <property type="match status" value="1"/>
</dbReference>
<dbReference type="GO" id="GO:0000977">
    <property type="term" value="F:RNA polymerase II transcription regulatory region sequence-specific DNA binding"/>
    <property type="evidence" value="ECO:0007669"/>
    <property type="project" value="TreeGrafter"/>
</dbReference>